<dbReference type="PANTHER" id="PTHR34075:SF5">
    <property type="entry name" value="BLR3430 PROTEIN"/>
    <property type="match status" value="1"/>
</dbReference>
<evidence type="ECO:0000259" key="2">
    <source>
        <dbReference type="Pfam" id="PF12172"/>
    </source>
</evidence>
<dbReference type="Gene3D" id="6.10.30.10">
    <property type="match status" value="1"/>
</dbReference>
<protein>
    <submittedName>
        <fullName evidence="3">Transcriptional regulator</fullName>
    </submittedName>
</protein>
<dbReference type="EMBL" id="LHXJ01000076">
    <property type="protein sequence ID" value="KXA89503.1"/>
    <property type="molecule type" value="Genomic_DNA"/>
</dbReference>
<comment type="caution">
    <text evidence="3">The sequence shown here is derived from an EMBL/GenBank/DDBJ whole genome shotgun (WGS) entry which is preliminary data.</text>
</comment>
<sequence>MPAVPRFWRRIPNRYNLIGVKCKSCDSIYFPPRSICPKCRRTGELESYKLSGEGEIVTYTEIRVPPEGFEDETPYILAIIELEEGPRITAQITDISPDEVKIGKKVEATFRHVGEEGEKGIIYYGYKFRLKDQTNSSDEKK</sequence>
<evidence type="ECO:0000313" key="4">
    <source>
        <dbReference type="Proteomes" id="UP000070163"/>
    </source>
</evidence>
<dbReference type="PANTHER" id="PTHR34075">
    <property type="entry name" value="BLR3430 PROTEIN"/>
    <property type="match status" value="1"/>
</dbReference>
<accession>A0A133U5P2</accession>
<organism evidence="3 4">
    <name type="scientific">candidate division MSBL1 archaeon SCGC-AAA259A05</name>
    <dbReference type="NCBI Taxonomy" id="1698259"/>
    <lineage>
        <taxon>Archaea</taxon>
        <taxon>Methanobacteriati</taxon>
        <taxon>Methanobacteriota</taxon>
        <taxon>candidate division MSBL1</taxon>
    </lineage>
</organism>
<feature type="domain" description="ChsH2 C-terminal OB-fold" evidence="1">
    <location>
        <begin position="49"/>
        <end position="111"/>
    </location>
</feature>
<proteinExistence type="predicted"/>
<dbReference type="Pfam" id="PF01796">
    <property type="entry name" value="OB_ChsH2_C"/>
    <property type="match status" value="1"/>
</dbReference>
<dbReference type="InterPro" id="IPR002878">
    <property type="entry name" value="ChsH2_C"/>
</dbReference>
<dbReference type="InterPro" id="IPR052513">
    <property type="entry name" value="Thioester_dehydratase-like"/>
</dbReference>
<dbReference type="InterPro" id="IPR012340">
    <property type="entry name" value="NA-bd_OB-fold"/>
</dbReference>
<dbReference type="SUPFAM" id="SSF50249">
    <property type="entry name" value="Nucleic acid-binding proteins"/>
    <property type="match status" value="1"/>
</dbReference>
<dbReference type="Proteomes" id="UP000070163">
    <property type="component" value="Unassembled WGS sequence"/>
</dbReference>
<evidence type="ECO:0000259" key="1">
    <source>
        <dbReference type="Pfam" id="PF01796"/>
    </source>
</evidence>
<feature type="domain" description="ChsH2 rubredoxin-like zinc ribbon" evidence="2">
    <location>
        <begin position="12"/>
        <end position="42"/>
    </location>
</feature>
<evidence type="ECO:0000313" key="3">
    <source>
        <dbReference type="EMBL" id="KXA89503.1"/>
    </source>
</evidence>
<reference evidence="3 4" key="1">
    <citation type="journal article" date="2016" name="Sci. Rep.">
        <title>Metabolic traits of an uncultured archaeal lineage -MSBL1- from brine pools of the Red Sea.</title>
        <authorList>
            <person name="Mwirichia R."/>
            <person name="Alam I."/>
            <person name="Rashid M."/>
            <person name="Vinu M."/>
            <person name="Ba-Alawi W."/>
            <person name="Anthony Kamau A."/>
            <person name="Kamanda Ngugi D."/>
            <person name="Goker M."/>
            <person name="Klenk H.P."/>
            <person name="Bajic V."/>
            <person name="Stingl U."/>
        </authorList>
    </citation>
    <scope>NUCLEOTIDE SEQUENCE [LARGE SCALE GENOMIC DNA]</scope>
    <source>
        <strain evidence="3">SCGC-AAA259A05</strain>
    </source>
</reference>
<dbReference type="Pfam" id="PF12172">
    <property type="entry name" value="zf-ChsH2"/>
    <property type="match status" value="1"/>
</dbReference>
<keyword evidence="4" id="KW-1185">Reference proteome</keyword>
<name>A0A133U5P2_9EURY</name>
<dbReference type="AlphaFoldDB" id="A0A133U5P2"/>
<dbReference type="InterPro" id="IPR022002">
    <property type="entry name" value="ChsH2_Znr"/>
</dbReference>
<gene>
    <name evidence="3" type="ORF">AKJ57_05230</name>
</gene>